<dbReference type="PATRIC" id="fig|880071.3.peg.1103"/>
<dbReference type="HOGENOM" id="CLU_039110_1_0_10"/>
<proteinExistence type="inferred from homology"/>
<evidence type="ECO:0000256" key="2">
    <source>
        <dbReference type="ARBA" id="ARBA00022679"/>
    </source>
</evidence>
<gene>
    <name evidence="5" type="primary">queA</name>
    <name evidence="6" type="ordered locus">Fleli_1132</name>
</gene>
<dbReference type="Gene3D" id="2.40.10.240">
    <property type="entry name" value="QueA-like"/>
    <property type="match status" value="1"/>
</dbReference>
<comment type="catalytic activity">
    <reaction evidence="5">
        <text>7-aminomethyl-7-carbaguanosine(34) in tRNA + S-adenosyl-L-methionine = epoxyqueuosine(34) in tRNA + adenine + L-methionine + 2 H(+)</text>
        <dbReference type="Rhea" id="RHEA:32155"/>
        <dbReference type="Rhea" id="RHEA-COMP:10342"/>
        <dbReference type="Rhea" id="RHEA-COMP:18582"/>
        <dbReference type="ChEBI" id="CHEBI:15378"/>
        <dbReference type="ChEBI" id="CHEBI:16708"/>
        <dbReference type="ChEBI" id="CHEBI:57844"/>
        <dbReference type="ChEBI" id="CHEBI:59789"/>
        <dbReference type="ChEBI" id="CHEBI:82833"/>
        <dbReference type="ChEBI" id="CHEBI:194443"/>
        <dbReference type="EC" id="2.4.99.17"/>
    </reaction>
</comment>
<sequence>MEKINLEDYTYNLPNERIAQNPLEKRDTSKFLVYKKGAISHHHFTEITDFLNEDYTLYFNNTKVIPARLLFEKKATQRGQNGKGATIEIFLLHPILPTADVSEAMLTTGKCTWKCVVGNLKRWKEGLILERELEIDNQTILIQAKIADRKELLIELEWKNINSDKNNTEIPFVDIVGKLGVMPLPPYIKRNAEKKDAATYQTIYSKAAGAVAAPTAGLHFTETVLQNLAKKNIQTNELTLHVGAGTFQPVKKENAGDVVTHTMHCEQIVVTKENIKSIIDSKKVASVGTTSMRTLESLYWYGTKILLKQDTAFFVEKLEPYSYDAHSKLPSKKESFEAILKYMDDSNQDKLTGETEIFILPSYTFHVCDALVTNFHMPETTLILLVAAFIGNDWKKIYQTALDNDYRFLSYGDSSLLFL</sequence>
<dbReference type="GO" id="GO:0051075">
    <property type="term" value="F:S-adenosylmethionine:tRNA ribosyltransferase-isomerase activity"/>
    <property type="evidence" value="ECO:0007669"/>
    <property type="project" value="UniProtKB-EC"/>
</dbReference>
<dbReference type="InterPro" id="IPR042118">
    <property type="entry name" value="QueA_dom1"/>
</dbReference>
<dbReference type="UniPathway" id="UPA00392"/>
<dbReference type="Proteomes" id="UP000006054">
    <property type="component" value="Chromosome"/>
</dbReference>
<comment type="subunit">
    <text evidence="5">Monomer.</text>
</comment>
<dbReference type="RefSeq" id="WP_014797027.1">
    <property type="nucleotide sequence ID" value="NC_018018.1"/>
</dbReference>
<dbReference type="EMBL" id="CP003345">
    <property type="protein sequence ID" value="AFM03570.1"/>
    <property type="molecule type" value="Genomic_DNA"/>
</dbReference>
<evidence type="ECO:0000256" key="4">
    <source>
        <dbReference type="ARBA" id="ARBA00022785"/>
    </source>
</evidence>
<keyword evidence="4 5" id="KW-0671">Queuosine biosynthesis</keyword>
<name>I4AHY5_BERLS</name>
<reference evidence="7" key="1">
    <citation type="submission" date="2012-06" db="EMBL/GenBank/DDBJ databases">
        <title>The complete genome of Flexibacter litoralis DSM 6794.</title>
        <authorList>
            <person name="Lucas S."/>
            <person name="Copeland A."/>
            <person name="Lapidus A."/>
            <person name="Glavina del Rio T."/>
            <person name="Dalin E."/>
            <person name="Tice H."/>
            <person name="Bruce D."/>
            <person name="Goodwin L."/>
            <person name="Pitluck S."/>
            <person name="Peters L."/>
            <person name="Ovchinnikova G."/>
            <person name="Lu M."/>
            <person name="Kyrpides N."/>
            <person name="Mavromatis K."/>
            <person name="Ivanova N."/>
            <person name="Brettin T."/>
            <person name="Detter J.C."/>
            <person name="Han C."/>
            <person name="Larimer F."/>
            <person name="Land M."/>
            <person name="Hauser L."/>
            <person name="Markowitz V."/>
            <person name="Cheng J.-F."/>
            <person name="Hugenholtz P."/>
            <person name="Woyke T."/>
            <person name="Wu D."/>
            <person name="Spring S."/>
            <person name="Lang E."/>
            <person name="Kopitz M."/>
            <person name="Brambilla E."/>
            <person name="Klenk H.-P."/>
            <person name="Eisen J.A."/>
        </authorList>
    </citation>
    <scope>NUCLEOTIDE SEQUENCE [LARGE SCALE GENOMIC DNA]</scope>
    <source>
        <strain evidence="7">ATCC 23117 / DSM 6794 / NBRC 15988 / NCIMB 1366 / Sio-4</strain>
    </source>
</reference>
<dbReference type="KEGG" id="fli:Fleli_1132"/>
<dbReference type="PANTHER" id="PTHR30307:SF0">
    <property type="entry name" value="S-ADENOSYLMETHIONINE:TRNA RIBOSYLTRANSFERASE-ISOMERASE"/>
    <property type="match status" value="1"/>
</dbReference>
<keyword evidence="2 5" id="KW-0808">Transferase</keyword>
<keyword evidence="3 5" id="KW-0949">S-adenosyl-L-methionine</keyword>
<evidence type="ECO:0000256" key="3">
    <source>
        <dbReference type="ARBA" id="ARBA00022691"/>
    </source>
</evidence>
<dbReference type="InterPro" id="IPR036100">
    <property type="entry name" value="QueA_sf"/>
</dbReference>
<dbReference type="InterPro" id="IPR003699">
    <property type="entry name" value="QueA"/>
</dbReference>
<dbReference type="AlphaFoldDB" id="I4AHY5"/>
<accession>I4AHY5</accession>
<comment type="similarity">
    <text evidence="5">Belongs to the QueA family.</text>
</comment>
<dbReference type="eggNOG" id="COG0809">
    <property type="taxonomic scope" value="Bacteria"/>
</dbReference>
<organism evidence="6 7">
    <name type="scientific">Bernardetia litoralis (strain ATCC 23117 / DSM 6794 / NBRC 15988 / NCIMB 1366 / Fx l1 / Sio-4)</name>
    <name type="common">Flexibacter litoralis</name>
    <dbReference type="NCBI Taxonomy" id="880071"/>
    <lineage>
        <taxon>Bacteria</taxon>
        <taxon>Pseudomonadati</taxon>
        <taxon>Bacteroidota</taxon>
        <taxon>Cytophagia</taxon>
        <taxon>Cytophagales</taxon>
        <taxon>Bernardetiaceae</taxon>
        <taxon>Bernardetia</taxon>
    </lineage>
</organism>
<dbReference type="GO" id="GO:0008616">
    <property type="term" value="P:tRNA queuosine(34) biosynthetic process"/>
    <property type="evidence" value="ECO:0007669"/>
    <property type="project" value="UniProtKB-UniRule"/>
</dbReference>
<evidence type="ECO:0000256" key="1">
    <source>
        <dbReference type="ARBA" id="ARBA00022490"/>
    </source>
</evidence>
<dbReference type="EC" id="2.4.99.17" evidence="5"/>
<comment type="subcellular location">
    <subcellularLocation>
        <location evidence="5">Cytoplasm</location>
    </subcellularLocation>
</comment>
<protein>
    <recommendedName>
        <fullName evidence="5">S-adenosylmethionine:tRNA ribosyltransferase-isomerase</fullName>
        <ecNumber evidence="5">2.4.99.17</ecNumber>
    </recommendedName>
    <alternativeName>
        <fullName evidence="5">Queuosine biosynthesis protein QueA</fullName>
    </alternativeName>
</protein>
<keyword evidence="7" id="KW-1185">Reference proteome</keyword>
<evidence type="ECO:0000256" key="5">
    <source>
        <dbReference type="HAMAP-Rule" id="MF_00113"/>
    </source>
</evidence>
<dbReference type="Gene3D" id="3.40.1780.10">
    <property type="entry name" value="QueA-like"/>
    <property type="match status" value="2"/>
</dbReference>
<dbReference type="Pfam" id="PF02547">
    <property type="entry name" value="Queuosine_synth"/>
    <property type="match status" value="1"/>
</dbReference>
<evidence type="ECO:0000313" key="7">
    <source>
        <dbReference type="Proteomes" id="UP000006054"/>
    </source>
</evidence>
<dbReference type="SUPFAM" id="SSF111337">
    <property type="entry name" value="QueA-like"/>
    <property type="match status" value="1"/>
</dbReference>
<dbReference type="InterPro" id="IPR042119">
    <property type="entry name" value="QueA_dom2"/>
</dbReference>
<keyword evidence="1 5" id="KW-0963">Cytoplasm</keyword>
<evidence type="ECO:0000313" key="6">
    <source>
        <dbReference type="EMBL" id="AFM03570.1"/>
    </source>
</evidence>
<keyword evidence="6" id="KW-0413">Isomerase</keyword>
<comment type="pathway">
    <text evidence="5">tRNA modification; tRNA-queuosine biosynthesis.</text>
</comment>
<dbReference type="GO" id="GO:0005737">
    <property type="term" value="C:cytoplasm"/>
    <property type="evidence" value="ECO:0007669"/>
    <property type="project" value="UniProtKB-SubCell"/>
</dbReference>
<dbReference type="STRING" id="880071.Fleli_1132"/>
<dbReference type="PANTHER" id="PTHR30307">
    <property type="entry name" value="S-ADENOSYLMETHIONINE:TRNA RIBOSYLTRANSFERASE-ISOMERASE"/>
    <property type="match status" value="1"/>
</dbReference>
<dbReference type="HAMAP" id="MF_00113">
    <property type="entry name" value="QueA"/>
    <property type="match status" value="1"/>
</dbReference>
<comment type="function">
    <text evidence="5">Transfers and isomerizes the ribose moiety from AdoMet to the 7-aminomethyl group of 7-deazaguanine (preQ1-tRNA) to give epoxyqueuosine (oQ-tRNA).</text>
</comment>